<comment type="pathway">
    <text evidence="2">Glycan biosynthesis; alginate biosynthesis.</text>
</comment>
<keyword evidence="3" id="KW-0808">Transferase</keyword>
<reference evidence="8 9" key="1">
    <citation type="submission" date="2015-09" db="EMBL/GenBank/DDBJ databases">
        <authorList>
            <consortium name="Swine Surveillance"/>
        </authorList>
    </citation>
    <scope>NUCLEOTIDE SEQUENCE [LARGE SCALE GENOMIC DNA]</scope>
    <source>
        <strain evidence="8 9">CECT 8383</strain>
    </source>
</reference>
<keyword evidence="4" id="KW-0732">Signal</keyword>
<evidence type="ECO:0000256" key="3">
    <source>
        <dbReference type="ARBA" id="ARBA00022679"/>
    </source>
</evidence>
<dbReference type="InterPro" id="IPR031811">
    <property type="entry name" value="ALGX/ALGJ_SGNH-like"/>
</dbReference>
<comment type="subcellular location">
    <subcellularLocation>
        <location evidence="1">Periplasm</location>
    </subcellularLocation>
</comment>
<keyword evidence="5" id="KW-0574">Periplasm</keyword>
<dbReference type="UniPathway" id="UPA00286"/>
<keyword evidence="6" id="KW-0016">Alginate biosynthesis</keyword>
<dbReference type="AlphaFoldDB" id="A0A0P1H1I0"/>
<dbReference type="OrthoDB" id="9760774at2"/>
<dbReference type="STRING" id="340021.TM5383_01000"/>
<feature type="domain" description="AlgX/AlgJ SGNH hydrolase-like" evidence="7">
    <location>
        <begin position="82"/>
        <end position="334"/>
    </location>
</feature>
<dbReference type="RefSeq" id="WP_058317932.1">
    <property type="nucleotide sequence ID" value="NZ_CYSF01000006.1"/>
</dbReference>
<evidence type="ECO:0000256" key="5">
    <source>
        <dbReference type="ARBA" id="ARBA00022764"/>
    </source>
</evidence>
<evidence type="ECO:0000256" key="1">
    <source>
        <dbReference type="ARBA" id="ARBA00004418"/>
    </source>
</evidence>
<dbReference type="Proteomes" id="UP000051681">
    <property type="component" value="Unassembled WGS sequence"/>
</dbReference>
<evidence type="ECO:0000256" key="6">
    <source>
        <dbReference type="ARBA" id="ARBA00022841"/>
    </source>
</evidence>
<accession>A0A0P1H1I0</accession>
<dbReference type="GO" id="GO:0042597">
    <property type="term" value="C:periplasmic space"/>
    <property type="evidence" value="ECO:0007669"/>
    <property type="project" value="UniProtKB-SubCell"/>
</dbReference>
<protein>
    <recommendedName>
        <fullName evidence="7">AlgX/AlgJ SGNH hydrolase-like domain-containing protein</fullName>
    </recommendedName>
</protein>
<dbReference type="Pfam" id="PF16822">
    <property type="entry name" value="ALGX"/>
    <property type="match status" value="1"/>
</dbReference>
<organism evidence="8 9">
    <name type="scientific">Thalassovita mediterranea</name>
    <dbReference type="NCBI Taxonomy" id="340021"/>
    <lineage>
        <taxon>Bacteria</taxon>
        <taxon>Pseudomonadati</taxon>
        <taxon>Pseudomonadota</taxon>
        <taxon>Alphaproteobacteria</taxon>
        <taxon>Rhodobacterales</taxon>
        <taxon>Roseobacteraceae</taxon>
        <taxon>Thalassovita</taxon>
    </lineage>
</organism>
<evidence type="ECO:0000313" key="8">
    <source>
        <dbReference type="EMBL" id="CUH83799.1"/>
    </source>
</evidence>
<evidence type="ECO:0000256" key="4">
    <source>
        <dbReference type="ARBA" id="ARBA00022729"/>
    </source>
</evidence>
<gene>
    <name evidence="8" type="ORF">TM5383_01000</name>
</gene>
<evidence type="ECO:0000259" key="7">
    <source>
        <dbReference type="Pfam" id="PF16822"/>
    </source>
</evidence>
<name>A0A0P1H1I0_9RHOB</name>
<evidence type="ECO:0000256" key="2">
    <source>
        <dbReference type="ARBA" id="ARBA00005182"/>
    </source>
</evidence>
<proteinExistence type="predicted"/>
<dbReference type="EMBL" id="CYSF01000006">
    <property type="protein sequence ID" value="CUH83799.1"/>
    <property type="molecule type" value="Genomic_DNA"/>
</dbReference>
<dbReference type="GO" id="GO:0016740">
    <property type="term" value="F:transferase activity"/>
    <property type="evidence" value="ECO:0007669"/>
    <property type="project" value="UniProtKB-KW"/>
</dbReference>
<dbReference type="GO" id="GO:0042121">
    <property type="term" value="P:alginic acid biosynthetic process"/>
    <property type="evidence" value="ECO:0007669"/>
    <property type="project" value="UniProtKB-UniPathway"/>
</dbReference>
<keyword evidence="9" id="KW-1185">Reference proteome</keyword>
<evidence type="ECO:0000313" key="9">
    <source>
        <dbReference type="Proteomes" id="UP000051681"/>
    </source>
</evidence>
<sequence length="361" mass="39118">MLTDHMKNACFLGLLGGSVVVAGALAHQTALQDTAAQSLTTGSYQRQYEGHFDANLPTRSWAIDAFAALRLSLLNEVAEGAVLGKGNWLFTAEEMIPPQSAEPLLPALITAQATLADHGVTLLPVILPDKARLHADHLPMQRSAALEGRYDHALAQLAQAGMPALDLLAAMAEAGFMRTDTHWHPEAARAVAARVATDLGQGDTPFVTSRTAAEVFKGDLTAFADAGRFQHWFDVAHEKLPRYRTDLATASAAAAPQMAMDLFDDVDIPVVLLGTSYSAKEEFHFEGFLKSALQMDVLNLAQVGQGPFQPMRDFLTSDHLRDQPPQVVIWEIPERYIAPVSTQDDLSVFSVVRSSRIPEGV</sequence>